<feature type="compositionally biased region" description="Polar residues" evidence="1">
    <location>
        <begin position="28"/>
        <end position="41"/>
    </location>
</feature>
<feature type="signal peptide" evidence="2">
    <location>
        <begin position="1"/>
        <end position="27"/>
    </location>
</feature>
<dbReference type="RefSeq" id="WP_269560960.1">
    <property type="nucleotide sequence ID" value="NZ_CP114767.1"/>
</dbReference>
<keyword evidence="2" id="KW-0732">Signal</keyword>
<accession>A0ABY7LSH1</accession>
<feature type="chain" id="PRO_5045190053" description="Outer membrane protein beta-barrel domain-containing protein" evidence="2">
    <location>
        <begin position="28"/>
        <end position="277"/>
    </location>
</feature>
<reference evidence="3 4" key="1">
    <citation type="submission" date="2022-12" db="EMBL/GenBank/DDBJ databases">
        <title>Hymenobacter canadensis sp. nov. isolated from lake water of the Cambridge Bay, Canada.</title>
        <authorList>
            <person name="Kim W.H."/>
            <person name="Lee Y.M."/>
        </authorList>
    </citation>
    <scope>NUCLEOTIDE SEQUENCE [LARGE SCALE GENOMIC DNA]</scope>
    <source>
        <strain evidence="3 4">PAMC 29467</strain>
    </source>
</reference>
<dbReference type="InterPro" id="IPR006311">
    <property type="entry name" value="TAT_signal"/>
</dbReference>
<evidence type="ECO:0000313" key="3">
    <source>
        <dbReference type="EMBL" id="WBA42911.1"/>
    </source>
</evidence>
<name>A0ABY7LSH1_9BACT</name>
<evidence type="ECO:0000256" key="2">
    <source>
        <dbReference type="SAM" id="SignalP"/>
    </source>
</evidence>
<keyword evidence="4" id="KW-1185">Reference proteome</keyword>
<organism evidence="3 4">
    <name type="scientific">Hymenobacter canadensis</name>
    <dbReference type="NCBI Taxonomy" id="2999067"/>
    <lineage>
        <taxon>Bacteria</taxon>
        <taxon>Pseudomonadati</taxon>
        <taxon>Bacteroidota</taxon>
        <taxon>Cytophagia</taxon>
        <taxon>Cytophagales</taxon>
        <taxon>Hymenobacteraceae</taxon>
        <taxon>Hymenobacter</taxon>
    </lineage>
</organism>
<evidence type="ECO:0000313" key="4">
    <source>
        <dbReference type="Proteomes" id="UP001211005"/>
    </source>
</evidence>
<evidence type="ECO:0000256" key="1">
    <source>
        <dbReference type="SAM" id="MobiDB-lite"/>
    </source>
</evidence>
<proteinExistence type="predicted"/>
<dbReference type="PROSITE" id="PS51318">
    <property type="entry name" value="TAT"/>
    <property type="match status" value="1"/>
</dbReference>
<dbReference type="SUPFAM" id="SSF56935">
    <property type="entry name" value="Porins"/>
    <property type="match status" value="1"/>
</dbReference>
<sequence>MNVSFRFLLAAALTTGAGLALAPTASAQRTDSTSTVKPQLNTAPPGTAPRPSTPAPRPQEQAVPVPAPAPTNAPLPAQQPSSDSPSGLDFPAGSRASEQPKPLRRYFLYSNFGLGYSSNPYSGGQFSASLSPSIGYRVNEKLSVGPGISYAYNNISFPQDFQAVGLPSNISLHSIGIKAFLQYKLFDQFFFHAEYEVTKAQSYDIYQTGAQQLEIVKTNRTMKTPLAGAGYRSQISDRIAADIVLLYNFNNGYDTQGYPLSPYGQPVIRFSFLYDLK</sequence>
<dbReference type="Proteomes" id="UP001211005">
    <property type="component" value="Chromosome"/>
</dbReference>
<feature type="region of interest" description="Disordered" evidence="1">
    <location>
        <begin position="24"/>
        <end position="98"/>
    </location>
</feature>
<dbReference type="EMBL" id="CP114767">
    <property type="protein sequence ID" value="WBA42911.1"/>
    <property type="molecule type" value="Genomic_DNA"/>
</dbReference>
<evidence type="ECO:0008006" key="5">
    <source>
        <dbReference type="Google" id="ProtNLM"/>
    </source>
</evidence>
<feature type="compositionally biased region" description="Pro residues" evidence="1">
    <location>
        <begin position="46"/>
        <end position="57"/>
    </location>
</feature>
<protein>
    <recommendedName>
        <fullName evidence="5">Outer membrane protein beta-barrel domain-containing protein</fullName>
    </recommendedName>
</protein>
<gene>
    <name evidence="3" type="ORF">O3303_04950</name>
</gene>